<dbReference type="AlphaFoldDB" id="A0A0A0CWG3"/>
<sequence>MRVLVVGAGATGGYFGGRLAQAGRDVTFLVRPGRAAALRADGLRIVSPHGDATLAPRLVTADAVDGPYDAVLLAVKAYGLAGAMADLAPAVGPETMILPLLNGMRHMDLLSARFGSAAVLGGVCKIAGTVDAEGRIVQLAGFHELAYGERDGTHSARTDRLDSVLRGAGFDARLTAEIEREMWEKWVMLAALGGITCLMRGSTGEVVAAPGGADFAGRFLDEVVAVVKAAGTPPGAAFLASTRAFLTEPGAGRTSSMYRDLQQGGPIEADQIIGDLLARGRAAGLDTPLLALAATHLAVYQQRLAGG</sequence>
<dbReference type="FunFam" id="3.40.50.720:FF:000307">
    <property type="entry name" value="2-dehydropantoate 2-reductase"/>
    <property type="match status" value="1"/>
</dbReference>
<evidence type="ECO:0000256" key="10">
    <source>
        <dbReference type="ARBA" id="ARBA00048793"/>
    </source>
</evidence>
<dbReference type="SUPFAM" id="SSF51735">
    <property type="entry name" value="NAD(P)-binding Rossmann-fold domains"/>
    <property type="match status" value="1"/>
</dbReference>
<feature type="domain" description="Ketopantoate reductase C-terminal" evidence="13">
    <location>
        <begin position="178"/>
        <end position="299"/>
    </location>
</feature>
<dbReference type="InterPro" id="IPR051402">
    <property type="entry name" value="KPR-Related"/>
</dbReference>
<dbReference type="PANTHER" id="PTHR21708:SF26">
    <property type="entry name" value="2-DEHYDROPANTOATE 2-REDUCTASE"/>
    <property type="match status" value="1"/>
</dbReference>
<dbReference type="OrthoDB" id="247668at2"/>
<dbReference type="InterPro" id="IPR013332">
    <property type="entry name" value="KPR_N"/>
</dbReference>
<dbReference type="UniPathway" id="UPA00028">
    <property type="reaction ID" value="UER00004"/>
</dbReference>
<feature type="domain" description="Ketopantoate reductase N-terminal" evidence="12">
    <location>
        <begin position="3"/>
        <end position="151"/>
    </location>
</feature>
<proteinExistence type="inferred from homology"/>
<dbReference type="GO" id="GO:0005737">
    <property type="term" value="C:cytoplasm"/>
    <property type="evidence" value="ECO:0007669"/>
    <property type="project" value="TreeGrafter"/>
</dbReference>
<evidence type="ECO:0000256" key="11">
    <source>
        <dbReference type="RuleBase" id="RU362068"/>
    </source>
</evidence>
<dbReference type="NCBIfam" id="NF005094">
    <property type="entry name" value="PRK06522.2-5"/>
    <property type="match status" value="1"/>
</dbReference>
<dbReference type="EMBL" id="JANX01000708">
    <property type="protein sequence ID" value="KGM30756.1"/>
    <property type="molecule type" value="Genomic_DNA"/>
</dbReference>
<comment type="caution">
    <text evidence="14">The sequence shown here is derived from an EMBL/GenBank/DDBJ whole genome shotgun (WGS) entry which is preliminary data.</text>
</comment>
<evidence type="ECO:0000256" key="5">
    <source>
        <dbReference type="ARBA" id="ARBA00019465"/>
    </source>
</evidence>
<dbReference type="InterPro" id="IPR036291">
    <property type="entry name" value="NAD(P)-bd_dom_sf"/>
</dbReference>
<evidence type="ECO:0000313" key="14">
    <source>
        <dbReference type="EMBL" id="KGM30756.1"/>
    </source>
</evidence>
<comment type="similarity">
    <text evidence="3 11">Belongs to the ketopantoate reductase family.</text>
</comment>
<dbReference type="PANTHER" id="PTHR21708">
    <property type="entry name" value="PROBABLE 2-DEHYDROPANTOATE 2-REDUCTASE"/>
    <property type="match status" value="1"/>
</dbReference>
<dbReference type="Gene3D" id="1.10.1040.10">
    <property type="entry name" value="N-(1-d-carboxylethyl)-l-norvaline Dehydrogenase, domain 2"/>
    <property type="match status" value="1"/>
</dbReference>
<dbReference type="Pfam" id="PF02558">
    <property type="entry name" value="ApbA"/>
    <property type="match status" value="1"/>
</dbReference>
<evidence type="ECO:0000256" key="9">
    <source>
        <dbReference type="ARBA" id="ARBA00032024"/>
    </source>
</evidence>
<evidence type="ECO:0000259" key="13">
    <source>
        <dbReference type="Pfam" id="PF08546"/>
    </source>
</evidence>
<evidence type="ECO:0000256" key="7">
    <source>
        <dbReference type="ARBA" id="ARBA00022857"/>
    </source>
</evidence>
<evidence type="ECO:0000256" key="6">
    <source>
        <dbReference type="ARBA" id="ARBA00022655"/>
    </source>
</evidence>
<evidence type="ECO:0000313" key="15">
    <source>
        <dbReference type="Proteomes" id="UP000029995"/>
    </source>
</evidence>
<evidence type="ECO:0000256" key="2">
    <source>
        <dbReference type="ARBA" id="ARBA00004994"/>
    </source>
</evidence>
<dbReference type="Gene3D" id="3.40.50.720">
    <property type="entry name" value="NAD(P)-binding Rossmann-like Domain"/>
    <property type="match status" value="1"/>
</dbReference>
<comment type="catalytic activity">
    <reaction evidence="10 11">
        <text>(R)-pantoate + NADP(+) = 2-dehydropantoate + NADPH + H(+)</text>
        <dbReference type="Rhea" id="RHEA:16233"/>
        <dbReference type="ChEBI" id="CHEBI:11561"/>
        <dbReference type="ChEBI" id="CHEBI:15378"/>
        <dbReference type="ChEBI" id="CHEBI:15980"/>
        <dbReference type="ChEBI" id="CHEBI:57783"/>
        <dbReference type="ChEBI" id="CHEBI:58349"/>
        <dbReference type="EC" id="1.1.1.169"/>
    </reaction>
</comment>
<comment type="pathway">
    <text evidence="2 11">Cofactor biosynthesis; (R)-pantothenate biosynthesis; (R)-pantoate from 3-methyl-2-oxobutanoate: step 2/2.</text>
</comment>
<evidence type="ECO:0000256" key="3">
    <source>
        <dbReference type="ARBA" id="ARBA00007870"/>
    </source>
</evidence>
<dbReference type="Pfam" id="PF08546">
    <property type="entry name" value="ApbA_C"/>
    <property type="match status" value="1"/>
</dbReference>
<evidence type="ECO:0000256" key="4">
    <source>
        <dbReference type="ARBA" id="ARBA00013014"/>
    </source>
</evidence>
<dbReference type="NCBIfam" id="TIGR00745">
    <property type="entry name" value="apbA_panE"/>
    <property type="match status" value="1"/>
</dbReference>
<dbReference type="InterPro" id="IPR013328">
    <property type="entry name" value="6PGD_dom2"/>
</dbReference>
<dbReference type="InterPro" id="IPR008927">
    <property type="entry name" value="6-PGluconate_DH-like_C_sf"/>
</dbReference>
<gene>
    <name evidence="14" type="ORF">P409_31180</name>
</gene>
<dbReference type="FunFam" id="1.10.1040.10:FF:000017">
    <property type="entry name" value="2-dehydropantoate 2-reductase"/>
    <property type="match status" value="1"/>
</dbReference>
<comment type="function">
    <text evidence="1 11">Catalyzes the NADPH-dependent reduction of ketopantoate into pantoic acid.</text>
</comment>
<keyword evidence="8 11" id="KW-0560">Oxidoreductase</keyword>
<evidence type="ECO:0000256" key="8">
    <source>
        <dbReference type="ARBA" id="ARBA00023002"/>
    </source>
</evidence>
<dbReference type="RefSeq" id="WP_034847639.1">
    <property type="nucleotide sequence ID" value="NZ_JANX01000708.1"/>
</dbReference>
<dbReference type="InterPro" id="IPR003710">
    <property type="entry name" value="ApbA"/>
</dbReference>
<keyword evidence="6 11" id="KW-0566">Pantothenate biosynthesis</keyword>
<protein>
    <recommendedName>
        <fullName evidence="5 11">2-dehydropantoate 2-reductase</fullName>
        <ecNumber evidence="4 11">1.1.1.169</ecNumber>
    </recommendedName>
    <alternativeName>
        <fullName evidence="9 11">Ketopantoate reductase</fullName>
    </alternativeName>
</protein>
<name>A0A0A0CWG3_9PROT</name>
<dbReference type="SUPFAM" id="SSF48179">
    <property type="entry name" value="6-phosphogluconate dehydrogenase C-terminal domain-like"/>
    <property type="match status" value="1"/>
</dbReference>
<dbReference type="GO" id="GO:0008677">
    <property type="term" value="F:2-dehydropantoate 2-reductase activity"/>
    <property type="evidence" value="ECO:0007669"/>
    <property type="project" value="UniProtKB-EC"/>
</dbReference>
<accession>A0A0A0CWG3</accession>
<reference evidence="14 15" key="1">
    <citation type="submission" date="2014-01" db="EMBL/GenBank/DDBJ databases">
        <title>Genome sequence determination for a cystic fibrosis isolate, Inquilinus limosus.</title>
        <authorList>
            <person name="Pino M."/>
            <person name="Di Conza J."/>
            <person name="Gutkind G."/>
        </authorList>
    </citation>
    <scope>NUCLEOTIDE SEQUENCE [LARGE SCALE GENOMIC DNA]</scope>
    <source>
        <strain evidence="14 15">MP06</strain>
    </source>
</reference>
<evidence type="ECO:0000256" key="1">
    <source>
        <dbReference type="ARBA" id="ARBA00002919"/>
    </source>
</evidence>
<dbReference type="InterPro" id="IPR013752">
    <property type="entry name" value="KPA_reductase"/>
</dbReference>
<organism evidence="14 15">
    <name type="scientific">Inquilinus limosus MP06</name>
    <dbReference type="NCBI Taxonomy" id="1398085"/>
    <lineage>
        <taxon>Bacteria</taxon>
        <taxon>Pseudomonadati</taxon>
        <taxon>Pseudomonadota</taxon>
        <taxon>Alphaproteobacteria</taxon>
        <taxon>Rhodospirillales</taxon>
        <taxon>Rhodospirillaceae</taxon>
        <taxon>Inquilinus</taxon>
    </lineage>
</organism>
<dbReference type="EC" id="1.1.1.169" evidence="4 11"/>
<dbReference type="GO" id="GO:0015940">
    <property type="term" value="P:pantothenate biosynthetic process"/>
    <property type="evidence" value="ECO:0007669"/>
    <property type="project" value="UniProtKB-UniPathway"/>
</dbReference>
<evidence type="ECO:0000259" key="12">
    <source>
        <dbReference type="Pfam" id="PF02558"/>
    </source>
</evidence>
<keyword evidence="7 11" id="KW-0521">NADP</keyword>
<dbReference type="Proteomes" id="UP000029995">
    <property type="component" value="Unassembled WGS sequence"/>
</dbReference>